<dbReference type="Gene3D" id="3.40.190.10">
    <property type="entry name" value="Periplasmic binding protein-like II"/>
    <property type="match status" value="2"/>
</dbReference>
<evidence type="ECO:0000313" key="3">
    <source>
        <dbReference type="Proteomes" id="UP000547510"/>
    </source>
</evidence>
<dbReference type="InterPro" id="IPR006311">
    <property type="entry name" value="TAT_signal"/>
</dbReference>
<dbReference type="Proteomes" id="UP000547510">
    <property type="component" value="Unassembled WGS sequence"/>
</dbReference>
<dbReference type="RefSeq" id="WP_184697131.1">
    <property type="nucleotide sequence ID" value="NZ_JACHJN010000012.1"/>
</dbReference>
<evidence type="ECO:0000313" key="2">
    <source>
        <dbReference type="EMBL" id="MBB5959830.1"/>
    </source>
</evidence>
<dbReference type="PROSITE" id="PS51318">
    <property type="entry name" value="TAT"/>
    <property type="match status" value="1"/>
</dbReference>
<evidence type="ECO:0000259" key="1">
    <source>
        <dbReference type="Pfam" id="PF09084"/>
    </source>
</evidence>
<dbReference type="GO" id="GO:0009228">
    <property type="term" value="P:thiamine biosynthetic process"/>
    <property type="evidence" value="ECO:0007669"/>
    <property type="project" value="InterPro"/>
</dbReference>
<reference evidence="2 3" key="1">
    <citation type="submission" date="2020-08" db="EMBL/GenBank/DDBJ databases">
        <title>Genomic Encyclopedia of Type Strains, Phase III (KMG-III): the genomes of soil and plant-associated and newly described type strains.</title>
        <authorList>
            <person name="Whitman W."/>
        </authorList>
    </citation>
    <scope>NUCLEOTIDE SEQUENCE [LARGE SCALE GENOMIC DNA]</scope>
    <source>
        <strain evidence="2 3">CECT 8640</strain>
    </source>
</reference>
<protein>
    <submittedName>
        <fullName evidence="2">ABC-type nitrate/sulfonate/bicarbonate transport system substrate-binding protein</fullName>
    </submittedName>
</protein>
<sequence length="344" mass="36248">MTQILLQQRGMSRRSFLRTTGRGASVAAAGLWLAGCGATGDGAAGEGRVSVKLGWIPNVEYSGIFVGVADGFYAKQGLEVEVVPGGPNSPVTPLVTTNRVNAGIEAIPENVATAVAGGAKLKIVGAGLQKSPECWISLADNPVRTPKDIEGRKLGITLAGKNTALVFMKKNGVDPDKVTLVPIQFDPAPLAAREVDAIWGFASNQPVALGLRGIQTHVMPMADYGFNRMQSVFFVSQATLDDPTARENARKFLAGSRQGWDAALASHQRAAEVTIQKYGKDLGLKLDEQVKTLSAMAPYVSGADAASKGLLWMPDTLIEETIASLGSIGITADRSLFTNELLEG</sequence>
<dbReference type="Pfam" id="PF09084">
    <property type="entry name" value="NMT1"/>
    <property type="match status" value="1"/>
</dbReference>
<dbReference type="PANTHER" id="PTHR31528:SF3">
    <property type="entry name" value="THIAMINE BIOSYNTHESIS PROTEIN HI_0357-RELATED"/>
    <property type="match status" value="1"/>
</dbReference>
<dbReference type="EMBL" id="JACHJN010000012">
    <property type="protein sequence ID" value="MBB5959830.1"/>
    <property type="molecule type" value="Genomic_DNA"/>
</dbReference>
<gene>
    <name evidence="2" type="ORF">FHS29_006451</name>
</gene>
<proteinExistence type="predicted"/>
<organism evidence="2 3">
    <name type="scientific">Saccharothrix tamanrassetensis</name>
    <dbReference type="NCBI Taxonomy" id="1051531"/>
    <lineage>
        <taxon>Bacteria</taxon>
        <taxon>Bacillati</taxon>
        <taxon>Actinomycetota</taxon>
        <taxon>Actinomycetes</taxon>
        <taxon>Pseudonocardiales</taxon>
        <taxon>Pseudonocardiaceae</taxon>
        <taxon>Saccharothrix</taxon>
    </lineage>
</organism>
<dbReference type="SUPFAM" id="SSF53850">
    <property type="entry name" value="Periplasmic binding protein-like II"/>
    <property type="match status" value="1"/>
</dbReference>
<dbReference type="InterPro" id="IPR027939">
    <property type="entry name" value="NMT1/THI5"/>
</dbReference>
<dbReference type="PANTHER" id="PTHR31528">
    <property type="entry name" value="4-AMINO-5-HYDROXYMETHYL-2-METHYLPYRIMIDINE PHOSPHATE SYNTHASE THI11-RELATED"/>
    <property type="match status" value="1"/>
</dbReference>
<accession>A0A841CRG4</accession>
<keyword evidence="3" id="KW-1185">Reference proteome</keyword>
<comment type="caution">
    <text evidence="2">The sequence shown here is derived from an EMBL/GenBank/DDBJ whole genome shotgun (WGS) entry which is preliminary data.</text>
</comment>
<dbReference type="AlphaFoldDB" id="A0A841CRG4"/>
<feature type="domain" description="SsuA/THI5-like" evidence="1">
    <location>
        <begin position="59"/>
        <end position="268"/>
    </location>
</feature>
<name>A0A841CRG4_9PSEU</name>
<dbReference type="InterPro" id="IPR015168">
    <property type="entry name" value="SsuA/THI5"/>
</dbReference>